<evidence type="ECO:0000313" key="2">
    <source>
        <dbReference type="Proteomes" id="UP000242818"/>
    </source>
</evidence>
<keyword evidence="2" id="KW-1185">Reference proteome</keyword>
<dbReference type="EMBL" id="FMAR01000003">
    <property type="protein sequence ID" value="SCC07735.1"/>
    <property type="molecule type" value="Genomic_DNA"/>
</dbReference>
<organism evidence="1 2">
    <name type="scientific">Chitinophaga costaii</name>
    <dbReference type="NCBI Taxonomy" id="1335309"/>
    <lineage>
        <taxon>Bacteria</taxon>
        <taxon>Pseudomonadati</taxon>
        <taxon>Bacteroidota</taxon>
        <taxon>Chitinophagia</taxon>
        <taxon>Chitinophagales</taxon>
        <taxon>Chitinophagaceae</taxon>
        <taxon>Chitinophaga</taxon>
    </lineage>
</organism>
<reference evidence="1 2" key="1">
    <citation type="submission" date="2016-08" db="EMBL/GenBank/DDBJ databases">
        <authorList>
            <person name="Seilhamer J.J."/>
        </authorList>
    </citation>
    <scope>NUCLEOTIDE SEQUENCE [LARGE SCALE GENOMIC DNA]</scope>
    <source>
        <strain evidence="1 2">A37T2</strain>
    </source>
</reference>
<sequence length="38" mass="4389">MKRNMIDQLSYLFIFFSGYANECKPAFAADLPFSKPNI</sequence>
<name>A0A1C4BLJ3_9BACT</name>
<gene>
    <name evidence="1" type="ORF">GA0116948_103157</name>
</gene>
<accession>A0A1C4BLJ3</accession>
<dbReference type="AlphaFoldDB" id="A0A1C4BLJ3"/>
<proteinExistence type="predicted"/>
<evidence type="ECO:0000313" key="1">
    <source>
        <dbReference type="EMBL" id="SCC07735.1"/>
    </source>
</evidence>
<dbReference type="Proteomes" id="UP000242818">
    <property type="component" value="Unassembled WGS sequence"/>
</dbReference>
<protein>
    <submittedName>
        <fullName evidence="1">Uncharacterized protein</fullName>
    </submittedName>
</protein>